<dbReference type="Proteomes" id="UP001732700">
    <property type="component" value="Chromosome 3D"/>
</dbReference>
<evidence type="ECO:0000313" key="1">
    <source>
        <dbReference type="EnsemblPlants" id="AVESA.00010b.r2.3DG0569220.1.CDS.1"/>
    </source>
</evidence>
<keyword evidence="2" id="KW-1185">Reference proteome</keyword>
<reference evidence="1" key="1">
    <citation type="submission" date="2021-05" db="EMBL/GenBank/DDBJ databases">
        <authorList>
            <person name="Scholz U."/>
            <person name="Mascher M."/>
            <person name="Fiebig A."/>
        </authorList>
    </citation>
    <scope>NUCLEOTIDE SEQUENCE [LARGE SCALE GENOMIC DNA]</scope>
</reference>
<evidence type="ECO:0000313" key="2">
    <source>
        <dbReference type="Proteomes" id="UP001732700"/>
    </source>
</evidence>
<name>A0ACD5W3F7_AVESA</name>
<protein>
    <submittedName>
        <fullName evidence="1">Uncharacterized protein</fullName>
    </submittedName>
</protein>
<proteinExistence type="predicted"/>
<dbReference type="EnsemblPlants" id="AVESA.00010b.r2.3DG0569220.1">
    <property type="protein sequence ID" value="AVESA.00010b.r2.3DG0569220.1.CDS.1"/>
    <property type="gene ID" value="AVESA.00010b.r2.3DG0569220"/>
</dbReference>
<sequence length="168" mass="18187">MASLLPSSLTLLAILFIVALSTVSPSSPDATFGTGHDPVMLDRFHQWMSAYGRSYPSLAEKLRRFEVYRHNVDLIDASNRDTERLGYELGENEFTDLTNEEFLARYVGGGNGAGGGIITTLAGDVAEGTVSSYGGNLTTASDLPRQFDWREHGAVTPAKQQGTCGKHM</sequence>
<organism evidence="1 2">
    <name type="scientific">Avena sativa</name>
    <name type="common">Oat</name>
    <dbReference type="NCBI Taxonomy" id="4498"/>
    <lineage>
        <taxon>Eukaryota</taxon>
        <taxon>Viridiplantae</taxon>
        <taxon>Streptophyta</taxon>
        <taxon>Embryophyta</taxon>
        <taxon>Tracheophyta</taxon>
        <taxon>Spermatophyta</taxon>
        <taxon>Magnoliopsida</taxon>
        <taxon>Liliopsida</taxon>
        <taxon>Poales</taxon>
        <taxon>Poaceae</taxon>
        <taxon>BOP clade</taxon>
        <taxon>Pooideae</taxon>
        <taxon>Poodae</taxon>
        <taxon>Poeae</taxon>
        <taxon>Poeae Chloroplast Group 1 (Aveneae type)</taxon>
        <taxon>Aveninae</taxon>
        <taxon>Avena</taxon>
    </lineage>
</organism>
<reference evidence="1" key="2">
    <citation type="submission" date="2025-09" db="UniProtKB">
        <authorList>
            <consortium name="EnsemblPlants"/>
        </authorList>
    </citation>
    <scope>IDENTIFICATION</scope>
</reference>
<accession>A0ACD5W3F7</accession>